<dbReference type="Pfam" id="PF04825">
    <property type="entry name" value="Rad21_Rec8_N"/>
    <property type="match status" value="1"/>
</dbReference>
<dbReference type="InterPro" id="IPR006910">
    <property type="entry name" value="Rad21_Rec8_N"/>
</dbReference>
<dbReference type="GO" id="GO:0008278">
    <property type="term" value="C:cohesin complex"/>
    <property type="evidence" value="ECO:0000318"/>
    <property type="project" value="GO_Central"/>
</dbReference>
<dbReference type="SUPFAM" id="SSF46785">
    <property type="entry name" value="Winged helix' DNA-binding domain"/>
    <property type="match status" value="1"/>
</dbReference>
<feature type="compositionally biased region" description="Polar residues" evidence="7">
    <location>
        <begin position="325"/>
        <end position="334"/>
    </location>
</feature>
<accession>A0A804JBJ1</accession>
<gene>
    <name evidence="10" type="ORF">GSMUA_147810.1</name>
</gene>
<dbReference type="PANTHER" id="PTHR12585:SF69">
    <property type="entry name" value="FI11703P"/>
    <property type="match status" value="1"/>
</dbReference>
<evidence type="ECO:0000313" key="12">
    <source>
        <dbReference type="Proteomes" id="UP000012960"/>
    </source>
</evidence>
<dbReference type="OrthoDB" id="10071381at2759"/>
<feature type="compositionally biased region" description="Polar residues" evidence="7">
    <location>
        <begin position="184"/>
        <end position="193"/>
    </location>
</feature>
<evidence type="ECO:0000259" key="8">
    <source>
        <dbReference type="Pfam" id="PF04824"/>
    </source>
</evidence>
<dbReference type="GO" id="GO:0007059">
    <property type="term" value="P:chromosome segregation"/>
    <property type="evidence" value="ECO:0007669"/>
    <property type="project" value="UniProtKB-KW"/>
</dbReference>
<evidence type="ECO:0000256" key="5">
    <source>
        <dbReference type="ARBA" id="ARBA00023242"/>
    </source>
</evidence>
<dbReference type="InterPro" id="IPR036390">
    <property type="entry name" value="WH_DNA-bd_sf"/>
</dbReference>
<dbReference type="Gene3D" id="1.10.10.580">
    <property type="entry name" value="Structural maintenance of chromosome 1. Chain E"/>
    <property type="match status" value="1"/>
</dbReference>
<feature type="region of interest" description="Disordered" evidence="7">
    <location>
        <begin position="183"/>
        <end position="212"/>
    </location>
</feature>
<evidence type="ECO:0000256" key="3">
    <source>
        <dbReference type="ARBA" id="ARBA00022776"/>
    </source>
</evidence>
<feature type="compositionally biased region" description="Polar residues" evidence="7">
    <location>
        <begin position="341"/>
        <end position="355"/>
    </location>
</feature>
<dbReference type="EnsemblPlants" id="Ma06_t01630.2">
    <property type="protein sequence ID" value="Ma06_p01630.2"/>
    <property type="gene ID" value="Ma06_g01630"/>
</dbReference>
<keyword evidence="12" id="KW-1185">Reference proteome</keyword>
<dbReference type="GO" id="GO:0003682">
    <property type="term" value="F:chromatin binding"/>
    <property type="evidence" value="ECO:0000318"/>
    <property type="project" value="GO_Central"/>
</dbReference>
<dbReference type="InterPro" id="IPR006909">
    <property type="entry name" value="Rad21/Rec8_C_eu"/>
</dbReference>
<proteinExistence type="inferred from homology"/>
<comment type="subcellular location">
    <subcellularLocation>
        <location evidence="1">Nucleus</location>
    </subcellularLocation>
</comment>
<feature type="region of interest" description="Disordered" evidence="7">
    <location>
        <begin position="319"/>
        <end position="356"/>
    </location>
</feature>
<organism evidence="11 12">
    <name type="scientific">Musa acuminata subsp. malaccensis</name>
    <name type="common">Wild banana</name>
    <name type="synonym">Musa malaccensis</name>
    <dbReference type="NCBI Taxonomy" id="214687"/>
    <lineage>
        <taxon>Eukaryota</taxon>
        <taxon>Viridiplantae</taxon>
        <taxon>Streptophyta</taxon>
        <taxon>Embryophyta</taxon>
        <taxon>Tracheophyta</taxon>
        <taxon>Spermatophyta</taxon>
        <taxon>Magnoliopsida</taxon>
        <taxon>Liliopsida</taxon>
        <taxon>Zingiberales</taxon>
        <taxon>Musaceae</taxon>
        <taxon>Musa</taxon>
    </lineage>
</organism>
<evidence type="ECO:0000256" key="4">
    <source>
        <dbReference type="ARBA" id="ARBA00022829"/>
    </source>
</evidence>
<dbReference type="Proteomes" id="UP000012960">
    <property type="component" value="Unplaced"/>
</dbReference>
<evidence type="ECO:0000256" key="1">
    <source>
        <dbReference type="ARBA" id="ARBA00004123"/>
    </source>
</evidence>
<sequence length="1233" mass="134557">MFYSQFILAKKGPLGTIWIAAHLERKLRKNQVADTDIGVSVDSILFPEAPIALRLSSHLLLGVVRIYSRKVNYLFHDCSEALLKIKQAFRSTAVDLPPEESTAPYHSITLPETFHLDDFELPDSAGDFVDHHVSTKEQITLQDTMDGTGYSTLQFGLDERFGDGNASQIRLDLDEDLFLEDSHPSSQLASSNVAPGECAVHQGQSSSSIPLTQMDIDHDQNGLVEDIDTEATKELSNSHERHTHPSILCMKKNDIYNIQTPDLNEVFSPNDHVEGPSAAPSQSFVGSIADGVPTPDLAECPHAPPTPGLMEEMFLGNMHEGPALSPQTKPSSSFDEVLKHGNSNLQNGHPDSVTDSGVMPEVTVAPDSANIVQVVVSPTSELVEHKEQVTATVETEMECQQKNSSDLQNGYVCSETKDVTVDEQIQDNGEAMPPEVAQIESLVSSNASYEESNSKAHVDRSQVDTEVAISNSCGVEGQPSGCCSTEHVEDVNPSLNGDASALSSDFHLRSFTSEINQVKILSAQDKTSAQNICGVSIEEPSVPSQTPGQENKLHDSESSFELQGKDSNGANTTDADLEVRENPQDVLTGSAVDVSNTDELLADLSQKDTQKNQLNCSLSSEFPEPEKMLLASTGDVDHANELSQVTEEKGVIESDGSVNRITSLSGKKRRPMETISALQNGSSGKIYGRSRLRKNTEYVPDDDDLLASILVGKKTPLLRIGSTPPHKATSPKRPRLAPRLCIPKRKVLLDDTTVLHADAIRQQLMNTEDIRRMRKKAPCTRPEIWMIQKSSLEDEIFNEPMMTGISSIMNDLHTRRYDPETTRNYSCENIDGQMQGPSHVSLTAEVQSSTSKNGCDDQKHSVPFLPLLEHSGNDGSCMMLPTEINNGKDAGVGTPMPSAAPSSEYEQPRDGSSVMNDEAKHFTENDCTIDLASAGGDSKDRMVDNNALAIADDDHIMHIEEAHASNDASTVDRGMGPPDAITSSDPQDMCAVAEANGEALISELDNVNRESEGHLVTDPVPGTDDRIIEGEIVGAKVENEEKLMHEGNLISDVICSERLETVSSSPSQINNESGNVPSALRENSSFQEFIPDGGIIVESTPMDLVTGKECSDFCSTIDGNDTEFLNVDDEIDYHEGDDYVPNAEGGSLENSGWSSRTRGVARYLKILFDEEFGRGRKSVAMDQLIAGKTRKEASRMFFETLVLKSKDFIQVEQERPSDYITIRPRSKLLKAEF</sequence>
<dbReference type="GO" id="GO:0007062">
    <property type="term" value="P:sister chromatid cohesion"/>
    <property type="evidence" value="ECO:0000318"/>
    <property type="project" value="GO_Central"/>
</dbReference>
<evidence type="ECO:0000313" key="11">
    <source>
        <dbReference type="EnsemblPlants" id="Ma06_p01630.2"/>
    </source>
</evidence>
<dbReference type="InterPro" id="IPR039781">
    <property type="entry name" value="Rad21/Rec8-like"/>
</dbReference>
<evidence type="ECO:0000259" key="9">
    <source>
        <dbReference type="Pfam" id="PF04825"/>
    </source>
</evidence>
<dbReference type="FunCoup" id="A0A804JBJ1">
    <property type="interactions" value="591"/>
</dbReference>
<keyword evidence="5" id="KW-0539">Nucleus</keyword>
<dbReference type="InParanoid" id="A0A804JBJ1"/>
<reference evidence="11" key="2">
    <citation type="submission" date="2021-05" db="UniProtKB">
        <authorList>
            <consortium name="EnsemblPlants"/>
        </authorList>
    </citation>
    <scope>IDENTIFICATION</scope>
    <source>
        <strain evidence="11">subsp. malaccensis</strain>
    </source>
</reference>
<keyword evidence="3" id="KW-0498">Mitosis</keyword>
<keyword evidence="3" id="KW-0131">Cell cycle</keyword>
<evidence type="ECO:0000256" key="7">
    <source>
        <dbReference type="SAM" id="MobiDB-lite"/>
    </source>
</evidence>
<feature type="region of interest" description="Disordered" evidence="7">
    <location>
        <begin position="888"/>
        <end position="914"/>
    </location>
</feature>
<dbReference type="AlphaFoldDB" id="A0A804JBJ1"/>
<dbReference type="GO" id="GO:0005634">
    <property type="term" value="C:nucleus"/>
    <property type="evidence" value="ECO:0007669"/>
    <property type="project" value="UniProtKB-SubCell"/>
</dbReference>
<name>A0A804JBJ1_MUSAM</name>
<dbReference type="FunFam" id="1.10.10.580:FF:000002">
    <property type="entry name" value="Sister chromatid cohesion 1 protein 4"/>
    <property type="match status" value="1"/>
</dbReference>
<feature type="compositionally biased region" description="Polar residues" evidence="7">
    <location>
        <begin position="559"/>
        <end position="574"/>
    </location>
</feature>
<keyword evidence="4" id="KW-0159">Chromosome partition</keyword>
<dbReference type="OMA" id="VQMDDAM"/>
<dbReference type="CDD" id="cd21793">
    <property type="entry name" value="Rad21_Rec8_M_AtSYN1-like"/>
    <property type="match status" value="1"/>
</dbReference>
<feature type="compositionally biased region" description="Polar residues" evidence="7">
    <location>
        <begin position="202"/>
        <end position="211"/>
    </location>
</feature>
<keyword evidence="3" id="KW-0132">Cell division</keyword>
<feature type="domain" description="Rad21/Rec8-like protein C-terminal eukaryotic" evidence="8">
    <location>
        <begin position="1178"/>
        <end position="1227"/>
    </location>
</feature>
<feature type="domain" description="Rad21/Rec8-like protein N-terminal" evidence="9">
    <location>
        <begin position="1"/>
        <end position="101"/>
    </location>
</feature>
<dbReference type="InterPro" id="IPR023093">
    <property type="entry name" value="ScpA-like_C"/>
</dbReference>
<reference evidence="10" key="1">
    <citation type="submission" date="2021-03" db="EMBL/GenBank/DDBJ databases">
        <authorList>
            <consortium name="Genoscope - CEA"/>
            <person name="William W."/>
        </authorList>
    </citation>
    <scope>NUCLEOTIDE SEQUENCE</scope>
    <source>
        <strain evidence="10">Doubled-haploid Pahang</strain>
    </source>
</reference>
<dbReference type="PANTHER" id="PTHR12585">
    <property type="entry name" value="SCC1 / RAD21 FAMILY MEMBER"/>
    <property type="match status" value="1"/>
</dbReference>
<protein>
    <submittedName>
        <fullName evidence="10">(wild Malaysian banana) hypothetical protein</fullName>
    </submittedName>
</protein>
<dbReference type="GO" id="GO:1990414">
    <property type="term" value="P:replication-born double-strand break repair via sister chromatid exchange"/>
    <property type="evidence" value="ECO:0000318"/>
    <property type="project" value="GO_Central"/>
</dbReference>
<dbReference type="EMBL" id="HG996471">
    <property type="protein sequence ID" value="CAG1844986.1"/>
    <property type="molecule type" value="Genomic_DNA"/>
</dbReference>
<evidence type="ECO:0000256" key="2">
    <source>
        <dbReference type="ARBA" id="ARBA00009870"/>
    </source>
</evidence>
<comment type="similarity">
    <text evidence="2">Belongs to the rad21 family.</text>
</comment>
<comment type="subunit">
    <text evidence="6">Component of the cohesin complex.</text>
</comment>
<dbReference type="KEGG" id="mus:103971123"/>
<evidence type="ECO:0000256" key="6">
    <source>
        <dbReference type="ARBA" id="ARBA00064543"/>
    </source>
</evidence>
<dbReference type="Pfam" id="PF04824">
    <property type="entry name" value="Rad21_Rec8"/>
    <property type="match status" value="1"/>
</dbReference>
<dbReference type="Gramene" id="Ma06_t01630.2">
    <property type="protein sequence ID" value="Ma06_p01630.2"/>
    <property type="gene ID" value="Ma06_g01630"/>
</dbReference>
<evidence type="ECO:0000313" key="10">
    <source>
        <dbReference type="EMBL" id="CAG1844986.1"/>
    </source>
</evidence>
<feature type="region of interest" description="Disordered" evidence="7">
    <location>
        <begin position="537"/>
        <end position="579"/>
    </location>
</feature>